<dbReference type="Proteomes" id="UP000568839">
    <property type="component" value="Unassembled WGS sequence"/>
</dbReference>
<evidence type="ECO:0000256" key="12">
    <source>
        <dbReference type="PIRSR" id="PIRSR001434-2"/>
    </source>
</evidence>
<keyword evidence="4" id="KW-0028">Amino-acid biosynthesis</keyword>
<dbReference type="GO" id="GO:0016740">
    <property type="term" value="F:transferase activity"/>
    <property type="evidence" value="ECO:0007669"/>
    <property type="project" value="UniProtKB-KW"/>
</dbReference>
<evidence type="ECO:0000256" key="5">
    <source>
        <dbReference type="ARBA" id="ARBA00022898"/>
    </source>
</evidence>
<evidence type="ECO:0000256" key="4">
    <source>
        <dbReference type="ARBA" id="ARBA00022605"/>
    </source>
</evidence>
<dbReference type="Gene3D" id="3.90.1150.10">
    <property type="entry name" value="Aspartate Aminotransferase, domain 1"/>
    <property type="match status" value="1"/>
</dbReference>
<dbReference type="InterPro" id="IPR015424">
    <property type="entry name" value="PyrdxlP-dep_Trfase"/>
</dbReference>
<dbReference type="EMBL" id="JACHHJ010000004">
    <property type="protein sequence ID" value="MBB6451023.1"/>
    <property type="molecule type" value="Genomic_DNA"/>
</dbReference>
<comment type="similarity">
    <text evidence="2 13">Belongs to the trans-sulfuration enzymes family.</text>
</comment>
<dbReference type="Pfam" id="PF01053">
    <property type="entry name" value="Cys_Met_Meta_PP"/>
    <property type="match status" value="1"/>
</dbReference>
<dbReference type="GO" id="GO:0047982">
    <property type="term" value="F:homocysteine desulfhydrase activity"/>
    <property type="evidence" value="ECO:0007669"/>
    <property type="project" value="UniProtKB-EC"/>
</dbReference>
<organism evidence="14 15">
    <name type="scientific">Geomicrobium halophilum</name>
    <dbReference type="NCBI Taxonomy" id="549000"/>
    <lineage>
        <taxon>Bacteria</taxon>
        <taxon>Bacillati</taxon>
        <taxon>Bacillota</taxon>
        <taxon>Bacilli</taxon>
        <taxon>Bacillales</taxon>
        <taxon>Geomicrobium</taxon>
    </lineage>
</organism>
<comment type="caution">
    <text evidence="14">The sequence shown here is derived from an EMBL/GenBank/DDBJ whole genome shotgun (WGS) entry which is preliminary data.</text>
</comment>
<evidence type="ECO:0000256" key="11">
    <source>
        <dbReference type="ARBA" id="ARBA00052699"/>
    </source>
</evidence>
<dbReference type="InterPro" id="IPR015421">
    <property type="entry name" value="PyrdxlP-dep_Trfase_major"/>
</dbReference>
<dbReference type="AlphaFoldDB" id="A0A841Q0A9"/>
<comment type="cofactor">
    <cofactor evidence="1 13">
        <name>pyridoxal 5'-phosphate</name>
        <dbReference type="ChEBI" id="CHEBI:597326"/>
    </cofactor>
</comment>
<keyword evidence="7" id="KW-0456">Lyase</keyword>
<dbReference type="GO" id="GO:0005737">
    <property type="term" value="C:cytoplasm"/>
    <property type="evidence" value="ECO:0007669"/>
    <property type="project" value="TreeGrafter"/>
</dbReference>
<comment type="catalytic activity">
    <reaction evidence="11">
        <text>L-methionine + H2O = methanethiol + 2-oxobutanoate + NH4(+)</text>
        <dbReference type="Rhea" id="RHEA:23800"/>
        <dbReference type="ChEBI" id="CHEBI:15377"/>
        <dbReference type="ChEBI" id="CHEBI:16007"/>
        <dbReference type="ChEBI" id="CHEBI:16763"/>
        <dbReference type="ChEBI" id="CHEBI:28938"/>
        <dbReference type="ChEBI" id="CHEBI:57844"/>
        <dbReference type="EC" id="4.4.1.11"/>
    </reaction>
    <physiologicalReaction direction="left-to-right" evidence="11">
        <dbReference type="Rhea" id="RHEA:23801"/>
    </physiologicalReaction>
</comment>
<proteinExistence type="inferred from homology"/>
<evidence type="ECO:0000256" key="1">
    <source>
        <dbReference type="ARBA" id="ARBA00001933"/>
    </source>
</evidence>
<dbReference type="CDD" id="cd00614">
    <property type="entry name" value="CGS_like"/>
    <property type="match status" value="1"/>
</dbReference>
<dbReference type="FunFam" id="3.40.640.10:FF:000046">
    <property type="entry name" value="Cystathionine gamma-lyase"/>
    <property type="match status" value="1"/>
</dbReference>
<evidence type="ECO:0000256" key="2">
    <source>
        <dbReference type="ARBA" id="ARBA00009077"/>
    </source>
</evidence>
<gene>
    <name evidence="14" type="ORF">HNR44_003013</name>
</gene>
<evidence type="ECO:0000256" key="8">
    <source>
        <dbReference type="ARBA" id="ARBA00047175"/>
    </source>
</evidence>
<evidence type="ECO:0000256" key="7">
    <source>
        <dbReference type="ARBA" id="ARBA00023239"/>
    </source>
</evidence>
<dbReference type="EC" id="4.4.1.13" evidence="3"/>
<keyword evidence="14" id="KW-0808">Transferase</keyword>
<evidence type="ECO:0000256" key="13">
    <source>
        <dbReference type="RuleBase" id="RU362118"/>
    </source>
</evidence>
<evidence type="ECO:0000256" key="10">
    <source>
        <dbReference type="ARBA" id="ARBA00048780"/>
    </source>
</evidence>
<name>A0A841Q0A9_9BACL</name>
<dbReference type="PANTHER" id="PTHR11808">
    <property type="entry name" value="TRANS-SULFURATION ENZYME FAMILY MEMBER"/>
    <property type="match status" value="1"/>
</dbReference>
<reference evidence="14 15" key="1">
    <citation type="submission" date="2020-08" db="EMBL/GenBank/DDBJ databases">
        <title>Genomic Encyclopedia of Type Strains, Phase IV (KMG-IV): sequencing the most valuable type-strain genomes for metagenomic binning, comparative biology and taxonomic classification.</title>
        <authorList>
            <person name="Goeker M."/>
        </authorList>
    </citation>
    <scope>NUCLEOTIDE SEQUENCE [LARGE SCALE GENOMIC DNA]</scope>
    <source>
        <strain evidence="14 15">DSM 21769</strain>
    </source>
</reference>
<keyword evidence="5 12" id="KW-0663">Pyridoxal phosphate</keyword>
<evidence type="ECO:0000313" key="14">
    <source>
        <dbReference type="EMBL" id="MBB6451023.1"/>
    </source>
</evidence>
<dbReference type="EC" id="4.4.1.2" evidence="8"/>
<dbReference type="InterPro" id="IPR015422">
    <property type="entry name" value="PyrdxlP-dep_Trfase_small"/>
</dbReference>
<evidence type="ECO:0000256" key="6">
    <source>
        <dbReference type="ARBA" id="ARBA00023167"/>
    </source>
</evidence>
<dbReference type="GO" id="GO:0018826">
    <property type="term" value="F:methionine gamma-lyase activity"/>
    <property type="evidence" value="ECO:0007669"/>
    <property type="project" value="UniProtKB-EC"/>
</dbReference>
<dbReference type="PIRSF" id="PIRSF001434">
    <property type="entry name" value="CGS"/>
    <property type="match status" value="1"/>
</dbReference>
<accession>A0A841Q0A9</accession>
<dbReference type="Gene3D" id="3.40.640.10">
    <property type="entry name" value="Type I PLP-dependent aspartate aminotransferase-like (Major domain)"/>
    <property type="match status" value="1"/>
</dbReference>
<dbReference type="PROSITE" id="PS00868">
    <property type="entry name" value="CYS_MET_METAB_PP"/>
    <property type="match status" value="1"/>
</dbReference>
<comment type="catalytic activity">
    <reaction evidence="10">
        <text>L-homocysteine + H2O = 2-oxobutanoate + hydrogen sulfide + NH4(+) + H(+)</text>
        <dbReference type="Rhea" id="RHEA:14501"/>
        <dbReference type="ChEBI" id="CHEBI:15377"/>
        <dbReference type="ChEBI" id="CHEBI:15378"/>
        <dbReference type="ChEBI" id="CHEBI:16763"/>
        <dbReference type="ChEBI" id="CHEBI:28938"/>
        <dbReference type="ChEBI" id="CHEBI:29919"/>
        <dbReference type="ChEBI" id="CHEBI:58199"/>
        <dbReference type="EC" id="4.4.1.2"/>
    </reaction>
    <physiologicalReaction direction="left-to-right" evidence="10">
        <dbReference type="Rhea" id="RHEA:14502"/>
    </physiologicalReaction>
</comment>
<dbReference type="RefSeq" id="WP_343069533.1">
    <property type="nucleotide sequence ID" value="NZ_JACHHJ010000004.1"/>
</dbReference>
<sequence>MKSFDWKVVHDATNHNAEESKSTPIYQTSAFSFSNLDDLETYFQPENERYMYSRYGNPNSDQLARKVSELEGAPAGVASSSGMSAIMAGVLSVVKPGEAVIIPEDVYGGTYDLFHQFFQEWQVEVVTASFGDLSELENKINDRVALIYTESVTNPLLRVEQVESVIEIARKHHLPVMIDNTFATPYFLKPYELGADLVIHSATKYIGGHSDVTAGVLVGDEELIARAKKKVIQLGMNISPFESWLTVRGLKTLSVRMEQQSANARAIASFMEEQPGVRVYYPKTLAAYGNGAMVSFELDERYDVHTFFKHLDWIKIVPTLAGVETTVSYPLKTSHRSLPEYLQEKLGITAGVVRMSVGLEGEKDIIHTLQAALQAAEKK</sequence>
<evidence type="ECO:0000256" key="9">
    <source>
        <dbReference type="ARBA" id="ARBA00047199"/>
    </source>
</evidence>
<evidence type="ECO:0000256" key="3">
    <source>
        <dbReference type="ARBA" id="ARBA00012224"/>
    </source>
</evidence>
<dbReference type="InterPro" id="IPR000277">
    <property type="entry name" value="Cys/Met-Metab_PyrdxlP-dep_enz"/>
</dbReference>
<dbReference type="GO" id="GO:0030170">
    <property type="term" value="F:pyridoxal phosphate binding"/>
    <property type="evidence" value="ECO:0007669"/>
    <property type="project" value="InterPro"/>
</dbReference>
<dbReference type="GO" id="GO:0047804">
    <property type="term" value="F:cysteine-S-conjugate beta-lyase activity"/>
    <property type="evidence" value="ECO:0007669"/>
    <property type="project" value="UniProtKB-EC"/>
</dbReference>
<dbReference type="InterPro" id="IPR054542">
    <property type="entry name" value="Cys_met_metab_PP"/>
</dbReference>
<evidence type="ECO:0000313" key="15">
    <source>
        <dbReference type="Proteomes" id="UP000568839"/>
    </source>
</evidence>
<dbReference type="GO" id="GO:0019346">
    <property type="term" value="P:transsulfuration"/>
    <property type="evidence" value="ECO:0007669"/>
    <property type="project" value="InterPro"/>
</dbReference>
<protein>
    <recommendedName>
        <fullName evidence="9">Homocysteine desulfhydrase</fullName>
        <ecNumber evidence="3">4.4.1.13</ecNumber>
        <ecNumber evidence="8">4.4.1.2</ecNumber>
    </recommendedName>
</protein>
<feature type="modified residue" description="N6-(pyridoxal phosphate)lysine" evidence="12">
    <location>
        <position position="204"/>
    </location>
</feature>
<dbReference type="PANTHER" id="PTHR11808:SF50">
    <property type="entry name" value="CYSTATHIONINE BETA-LYASE"/>
    <property type="match status" value="1"/>
</dbReference>
<keyword evidence="6" id="KW-0486">Methionine biosynthesis</keyword>
<keyword evidence="15" id="KW-1185">Reference proteome</keyword>
<dbReference type="GO" id="GO:0009086">
    <property type="term" value="P:methionine biosynthetic process"/>
    <property type="evidence" value="ECO:0007669"/>
    <property type="project" value="UniProtKB-KW"/>
</dbReference>
<dbReference type="SUPFAM" id="SSF53383">
    <property type="entry name" value="PLP-dependent transferases"/>
    <property type="match status" value="1"/>
</dbReference>